<organism evidence="1 2">
    <name type="scientific">Bauhinia variegata</name>
    <name type="common">Purple orchid tree</name>
    <name type="synonym">Phanera variegata</name>
    <dbReference type="NCBI Taxonomy" id="167791"/>
    <lineage>
        <taxon>Eukaryota</taxon>
        <taxon>Viridiplantae</taxon>
        <taxon>Streptophyta</taxon>
        <taxon>Embryophyta</taxon>
        <taxon>Tracheophyta</taxon>
        <taxon>Spermatophyta</taxon>
        <taxon>Magnoliopsida</taxon>
        <taxon>eudicotyledons</taxon>
        <taxon>Gunneridae</taxon>
        <taxon>Pentapetalae</taxon>
        <taxon>rosids</taxon>
        <taxon>fabids</taxon>
        <taxon>Fabales</taxon>
        <taxon>Fabaceae</taxon>
        <taxon>Cercidoideae</taxon>
        <taxon>Cercideae</taxon>
        <taxon>Bauhiniinae</taxon>
        <taxon>Bauhinia</taxon>
    </lineage>
</organism>
<name>A0ACB9NFS3_BAUVA</name>
<evidence type="ECO:0000313" key="2">
    <source>
        <dbReference type="Proteomes" id="UP000828941"/>
    </source>
</evidence>
<dbReference type="EMBL" id="CM039432">
    <property type="protein sequence ID" value="KAI4333575.1"/>
    <property type="molecule type" value="Genomic_DNA"/>
</dbReference>
<reference evidence="1 2" key="1">
    <citation type="journal article" date="2022" name="DNA Res.">
        <title>Chromosomal-level genome assembly of the orchid tree Bauhinia variegata (Leguminosae; Cercidoideae) supports the allotetraploid origin hypothesis of Bauhinia.</title>
        <authorList>
            <person name="Zhong Y."/>
            <person name="Chen Y."/>
            <person name="Zheng D."/>
            <person name="Pang J."/>
            <person name="Liu Y."/>
            <person name="Luo S."/>
            <person name="Meng S."/>
            <person name="Qian L."/>
            <person name="Wei D."/>
            <person name="Dai S."/>
            <person name="Zhou R."/>
        </authorList>
    </citation>
    <scope>NUCLEOTIDE SEQUENCE [LARGE SCALE GENOMIC DNA]</scope>
    <source>
        <strain evidence="1">BV-YZ2020</strain>
    </source>
</reference>
<protein>
    <submittedName>
        <fullName evidence="1">Uncharacterized protein</fullName>
    </submittedName>
</protein>
<sequence length="115" mass="12771">MLNSFKLVVMEVTCLARSHSLGFAIFAPTKYAIFQGASHTLVVFTEPKLTTSLWQLTLTFIKRISVKESVSYLPDPVAHVQEVSVKLNVTINSKPEICYGAVVHWPAKDTKATSF</sequence>
<evidence type="ECO:0000313" key="1">
    <source>
        <dbReference type="EMBL" id="KAI4333575.1"/>
    </source>
</evidence>
<proteinExistence type="predicted"/>
<dbReference type="Proteomes" id="UP000828941">
    <property type="component" value="Chromosome 7"/>
</dbReference>
<gene>
    <name evidence="1" type="ORF">L6164_018362</name>
</gene>
<keyword evidence="2" id="KW-1185">Reference proteome</keyword>
<accession>A0ACB9NFS3</accession>
<comment type="caution">
    <text evidence="1">The sequence shown here is derived from an EMBL/GenBank/DDBJ whole genome shotgun (WGS) entry which is preliminary data.</text>
</comment>